<reference evidence="1 2" key="1">
    <citation type="submission" date="2016-10" db="EMBL/GenBank/DDBJ databases">
        <title>Comparative genome analysis of multiple Pseudomonas spp. focuses on biocontrol and plant growth promoting traits.</title>
        <authorList>
            <person name="Tao X.-Y."/>
            <person name="Taylor C.G."/>
        </authorList>
    </citation>
    <scope>NUCLEOTIDE SEQUENCE [LARGE SCALE GENOMIC DNA]</scope>
    <source>
        <strain evidence="1 2">37D10</strain>
    </source>
</reference>
<organism evidence="1 2">
    <name type="scientific">Pseudomonas brassicacearum</name>
    <dbReference type="NCBI Taxonomy" id="930166"/>
    <lineage>
        <taxon>Bacteria</taxon>
        <taxon>Pseudomonadati</taxon>
        <taxon>Pseudomonadota</taxon>
        <taxon>Gammaproteobacteria</taxon>
        <taxon>Pseudomonadales</taxon>
        <taxon>Pseudomonadaceae</taxon>
        <taxon>Pseudomonas</taxon>
    </lineage>
</organism>
<sequence length="160" mass="17593">MAMDGRTRSAKAAQKRLAKQEVELRHKVRHGITQMLADLMRWNEIDEAGEALQLLILNADPVAALSQAAADLPSSPPGLIRHHVRPGALKRLNEVAESLHGASQKHVIELLILCAHAAGPAGSAKYLRVPRHEITISENVSRNLELAYRHEELRGCIDDS</sequence>
<evidence type="ECO:0000313" key="1">
    <source>
        <dbReference type="EMBL" id="RON05183.1"/>
    </source>
</evidence>
<proteinExistence type="predicted"/>
<protein>
    <submittedName>
        <fullName evidence="1">Uncharacterized protein</fullName>
    </submittedName>
</protein>
<name>A0A423H0D3_9PSED</name>
<gene>
    <name evidence="1" type="ORF">BK658_02460</name>
</gene>
<evidence type="ECO:0000313" key="2">
    <source>
        <dbReference type="Proteomes" id="UP000284684"/>
    </source>
</evidence>
<dbReference type="RefSeq" id="WP_123580900.1">
    <property type="nucleotide sequence ID" value="NZ_MOBI01000003.1"/>
</dbReference>
<comment type="caution">
    <text evidence="1">The sequence shown here is derived from an EMBL/GenBank/DDBJ whole genome shotgun (WGS) entry which is preliminary data.</text>
</comment>
<dbReference type="AlphaFoldDB" id="A0A423H0D3"/>
<dbReference type="EMBL" id="MOBI01000003">
    <property type="protein sequence ID" value="RON05183.1"/>
    <property type="molecule type" value="Genomic_DNA"/>
</dbReference>
<dbReference type="Proteomes" id="UP000284684">
    <property type="component" value="Unassembled WGS sequence"/>
</dbReference>
<accession>A0A423H0D3</accession>